<evidence type="ECO:0000313" key="2">
    <source>
        <dbReference type="EMBL" id="OJG17124.1"/>
    </source>
</evidence>
<accession>A0A1L8RBM8</accession>
<feature type="chain" id="PRO_5038510592" evidence="1">
    <location>
        <begin position="30"/>
        <end position="171"/>
    </location>
</feature>
<keyword evidence="1" id="KW-0732">Signal</keyword>
<feature type="signal peptide" evidence="1">
    <location>
        <begin position="1"/>
        <end position="29"/>
    </location>
</feature>
<proteinExistence type="predicted"/>
<sequence length="171" mass="18065">MKFKTLVASCLILLLGGISFFGFSAPTFASEESVISSEEIVLGDTIRNNLDTYVTSDNFIQVRITNESKLKSNLGMLNSTVTVEQIKEYIQAFNKQIIKENGNGELTNAINELKPDPTLRFDTCSAVLGVAGFAHSTVYGIAAGALGVAWPVGVGVGAAVGAAYLAGSMFC</sequence>
<keyword evidence="3" id="KW-1185">Reference proteome</keyword>
<evidence type="ECO:0000256" key="1">
    <source>
        <dbReference type="SAM" id="SignalP"/>
    </source>
</evidence>
<reference evidence="2 3" key="1">
    <citation type="submission" date="2014-12" db="EMBL/GenBank/DDBJ databases">
        <title>Draft genome sequences of 29 type strains of Enterococci.</title>
        <authorList>
            <person name="Zhong Z."/>
            <person name="Sun Z."/>
            <person name="Liu W."/>
            <person name="Zhang W."/>
            <person name="Zhang H."/>
        </authorList>
    </citation>
    <scope>NUCLEOTIDE SEQUENCE [LARGE SCALE GENOMIC DNA]</scope>
    <source>
        <strain evidence="2 3">DSM 17029</strain>
    </source>
</reference>
<gene>
    <name evidence="2" type="ORF">RU97_GL000678</name>
</gene>
<dbReference type="AlphaFoldDB" id="A0A1L8RBM8"/>
<organism evidence="2 3">
    <name type="scientific">Enterococcus canis</name>
    <dbReference type="NCBI Taxonomy" id="214095"/>
    <lineage>
        <taxon>Bacteria</taxon>
        <taxon>Bacillati</taxon>
        <taxon>Bacillota</taxon>
        <taxon>Bacilli</taxon>
        <taxon>Lactobacillales</taxon>
        <taxon>Enterococcaceae</taxon>
        <taxon>Enterococcus</taxon>
    </lineage>
</organism>
<name>A0A1L8RBM8_9ENTE</name>
<protein>
    <submittedName>
        <fullName evidence="2">Uncharacterized protein</fullName>
    </submittedName>
</protein>
<evidence type="ECO:0000313" key="3">
    <source>
        <dbReference type="Proteomes" id="UP000181884"/>
    </source>
</evidence>
<dbReference type="EMBL" id="JXKH01000016">
    <property type="protein sequence ID" value="OJG17124.1"/>
    <property type="molecule type" value="Genomic_DNA"/>
</dbReference>
<dbReference type="RefSeq" id="WP_067396374.1">
    <property type="nucleotide sequence ID" value="NZ_JXKH01000016.1"/>
</dbReference>
<comment type="caution">
    <text evidence="2">The sequence shown here is derived from an EMBL/GenBank/DDBJ whole genome shotgun (WGS) entry which is preliminary data.</text>
</comment>
<dbReference type="Proteomes" id="UP000181884">
    <property type="component" value="Unassembled WGS sequence"/>
</dbReference>